<dbReference type="InterPro" id="IPR050898">
    <property type="entry name" value="Plant_acyltransferase"/>
</dbReference>
<dbReference type="InterPro" id="IPR023213">
    <property type="entry name" value="CAT-like_dom_sf"/>
</dbReference>
<dbReference type="EMBL" id="JASCZI010181247">
    <property type="protein sequence ID" value="MED6179614.1"/>
    <property type="molecule type" value="Genomic_DNA"/>
</dbReference>
<comment type="similarity">
    <text evidence="1">Belongs to the plant acyltransferase family.</text>
</comment>
<protein>
    <submittedName>
        <fullName evidence="2">Uncharacterized protein</fullName>
    </submittedName>
</protein>
<keyword evidence="3" id="KW-1185">Reference proteome</keyword>
<evidence type="ECO:0000256" key="1">
    <source>
        <dbReference type="ARBA" id="ARBA00009861"/>
    </source>
</evidence>
<evidence type="ECO:0000313" key="3">
    <source>
        <dbReference type="Proteomes" id="UP001341840"/>
    </source>
</evidence>
<sequence length="465" mass="51928">MANHHKSTLKFDIEQFVYVKPSKPTPIGTLSLSTIDNICGMNGFCFVVHVYESPKDRKNSSQKDPALMIKEALSKALFYYYPLAGRIVKHADGKLRVNCNNANGVPFVEAIANCNLSSLNYLDGSNTEIAKHLVLDLESEDEHGFQVYPMVVKVTKFLCGGFTIGLGTSHNIIDGSGTSQFLQAIAEFVSGKNEPSVKPPAWEREKFVGSITKQPLEFPMDKASAAVSPYLPTTKLVNACFKVDNESIKRLKMSLMKEINNDQNNNNTMEENFTSFECLASYVWRARTRALKLNSDGKVMLSIQVGLSKHFDPPLPKGYYGNTTLDAICVLTIREVNEKPLSHVAKMIKEAKRVVRTKEHIKRLMDTLETENEEFDWDGRGACMCLTEWKHLGFSKNMDFGWTQPVNVVPAPCGMFDKLGLCIFSSPSSLDPSMEGGSRIFVSLPNAAIPKFREEIEALSKYQAY</sequence>
<reference evidence="2 3" key="1">
    <citation type="journal article" date="2023" name="Plants (Basel)">
        <title>Bridging the Gap: Combining Genomics and Transcriptomics Approaches to Understand Stylosanthes scabra, an Orphan Legume from the Brazilian Caatinga.</title>
        <authorList>
            <person name="Ferreira-Neto J.R.C."/>
            <person name="da Silva M.D."/>
            <person name="Binneck E."/>
            <person name="de Melo N.F."/>
            <person name="da Silva R.H."/>
            <person name="de Melo A.L.T.M."/>
            <person name="Pandolfi V."/>
            <person name="Bustamante F.O."/>
            <person name="Brasileiro-Vidal A.C."/>
            <person name="Benko-Iseppon A.M."/>
        </authorList>
    </citation>
    <scope>NUCLEOTIDE SEQUENCE [LARGE SCALE GENOMIC DNA]</scope>
    <source>
        <tissue evidence="2">Leaves</tissue>
    </source>
</reference>
<proteinExistence type="inferred from homology"/>
<dbReference type="Proteomes" id="UP001341840">
    <property type="component" value="Unassembled WGS sequence"/>
</dbReference>
<accession>A0ABU6W1H5</accession>
<dbReference type="Gene3D" id="3.30.559.10">
    <property type="entry name" value="Chloramphenicol acetyltransferase-like domain"/>
    <property type="match status" value="2"/>
</dbReference>
<evidence type="ECO:0000313" key="2">
    <source>
        <dbReference type="EMBL" id="MED6179614.1"/>
    </source>
</evidence>
<organism evidence="2 3">
    <name type="scientific">Stylosanthes scabra</name>
    <dbReference type="NCBI Taxonomy" id="79078"/>
    <lineage>
        <taxon>Eukaryota</taxon>
        <taxon>Viridiplantae</taxon>
        <taxon>Streptophyta</taxon>
        <taxon>Embryophyta</taxon>
        <taxon>Tracheophyta</taxon>
        <taxon>Spermatophyta</taxon>
        <taxon>Magnoliopsida</taxon>
        <taxon>eudicotyledons</taxon>
        <taxon>Gunneridae</taxon>
        <taxon>Pentapetalae</taxon>
        <taxon>rosids</taxon>
        <taxon>fabids</taxon>
        <taxon>Fabales</taxon>
        <taxon>Fabaceae</taxon>
        <taxon>Papilionoideae</taxon>
        <taxon>50 kb inversion clade</taxon>
        <taxon>dalbergioids sensu lato</taxon>
        <taxon>Dalbergieae</taxon>
        <taxon>Pterocarpus clade</taxon>
        <taxon>Stylosanthes</taxon>
    </lineage>
</organism>
<name>A0ABU6W1H5_9FABA</name>
<dbReference type="PANTHER" id="PTHR31147:SF25">
    <property type="entry name" value="HXXXD-TYPE ACYL-TRANSFERASE FAMILY PROTEIN"/>
    <property type="match status" value="1"/>
</dbReference>
<comment type="caution">
    <text evidence="2">The sequence shown here is derived from an EMBL/GenBank/DDBJ whole genome shotgun (WGS) entry which is preliminary data.</text>
</comment>
<gene>
    <name evidence="2" type="ORF">PIB30_002438</name>
</gene>
<dbReference type="PANTHER" id="PTHR31147">
    <property type="entry name" value="ACYL TRANSFERASE 4"/>
    <property type="match status" value="1"/>
</dbReference>
<dbReference type="Pfam" id="PF02458">
    <property type="entry name" value="Transferase"/>
    <property type="match status" value="1"/>
</dbReference>